<feature type="compositionally biased region" description="Basic and acidic residues" evidence="1">
    <location>
        <begin position="175"/>
        <end position="188"/>
    </location>
</feature>
<sequence length="221" mass="24946">MLNPHASVFSNRSIAGPTSCHHSHTTLDQLPPRPHVSNSQLFFRFIKQVRKIMFNFIKQVFFMSLVSDQARLTLLTLPQIGEESVFELPDLNLPYPDESPLQSFYSSKNSHVDGLDPVLKQAMLHCEEIPHSSTSTTHDYSASSLKRKTNNLDTSLAAKEARIVPKKRPKAISNDQRESKPRDNREIVDQGSTSNFGALNIHHTRIENLKDALSPQTETMT</sequence>
<evidence type="ECO:0000313" key="3">
    <source>
        <dbReference type="Proteomes" id="UP000324748"/>
    </source>
</evidence>
<evidence type="ECO:0000256" key="1">
    <source>
        <dbReference type="SAM" id="MobiDB-lite"/>
    </source>
</evidence>
<accession>A0A5B0PDI6</accession>
<name>A0A5B0PDI6_PUCGR</name>
<keyword evidence="3" id="KW-1185">Reference proteome</keyword>
<gene>
    <name evidence="2" type="ORF">PGT21_005169</name>
</gene>
<protein>
    <submittedName>
        <fullName evidence="2">Uncharacterized protein</fullName>
    </submittedName>
</protein>
<dbReference type="EMBL" id="VSWC01000054">
    <property type="protein sequence ID" value="KAA1099371.1"/>
    <property type="molecule type" value="Genomic_DNA"/>
</dbReference>
<reference evidence="2 3" key="1">
    <citation type="submission" date="2019-05" db="EMBL/GenBank/DDBJ databases">
        <title>Emergence of the Ug99 lineage of the wheat stem rust pathogen through somatic hybridization.</title>
        <authorList>
            <person name="Li F."/>
            <person name="Upadhyaya N.M."/>
            <person name="Sperschneider J."/>
            <person name="Matny O."/>
            <person name="Nguyen-Phuc H."/>
            <person name="Mago R."/>
            <person name="Raley C."/>
            <person name="Miller M.E."/>
            <person name="Silverstein K.A.T."/>
            <person name="Henningsen E."/>
            <person name="Hirsch C.D."/>
            <person name="Visser B."/>
            <person name="Pretorius Z.A."/>
            <person name="Steffenson B.J."/>
            <person name="Schwessinger B."/>
            <person name="Dodds P.N."/>
            <person name="Figueroa M."/>
        </authorList>
    </citation>
    <scope>NUCLEOTIDE SEQUENCE [LARGE SCALE GENOMIC DNA]</scope>
    <source>
        <strain evidence="2">21-0</strain>
    </source>
</reference>
<comment type="caution">
    <text evidence="2">The sequence shown here is derived from an EMBL/GenBank/DDBJ whole genome shotgun (WGS) entry which is preliminary data.</text>
</comment>
<organism evidence="2 3">
    <name type="scientific">Puccinia graminis f. sp. tritici</name>
    <dbReference type="NCBI Taxonomy" id="56615"/>
    <lineage>
        <taxon>Eukaryota</taxon>
        <taxon>Fungi</taxon>
        <taxon>Dikarya</taxon>
        <taxon>Basidiomycota</taxon>
        <taxon>Pucciniomycotina</taxon>
        <taxon>Pucciniomycetes</taxon>
        <taxon>Pucciniales</taxon>
        <taxon>Pucciniaceae</taxon>
        <taxon>Puccinia</taxon>
    </lineage>
</organism>
<dbReference type="AlphaFoldDB" id="A0A5B0PDI6"/>
<proteinExistence type="predicted"/>
<feature type="region of interest" description="Disordered" evidence="1">
    <location>
        <begin position="151"/>
        <end position="200"/>
    </location>
</feature>
<evidence type="ECO:0000313" key="2">
    <source>
        <dbReference type="EMBL" id="KAA1099371.1"/>
    </source>
</evidence>
<dbReference type="Proteomes" id="UP000324748">
    <property type="component" value="Unassembled WGS sequence"/>
</dbReference>